<comment type="caution">
    <text evidence="3">The sequence shown here is derived from an EMBL/GenBank/DDBJ whole genome shotgun (WGS) entry which is preliminary data.</text>
</comment>
<dbReference type="InterPro" id="IPR000551">
    <property type="entry name" value="MerR-type_HTH_dom"/>
</dbReference>
<evidence type="ECO:0000313" key="3">
    <source>
        <dbReference type="EMBL" id="GAA5091740.1"/>
    </source>
</evidence>
<evidence type="ECO:0000259" key="2">
    <source>
        <dbReference type="PROSITE" id="PS50937"/>
    </source>
</evidence>
<dbReference type="InterPro" id="IPR047057">
    <property type="entry name" value="MerR_fam"/>
</dbReference>
<sequence length="141" mass="16414">MKIGELAQLANCGTETIRYYEKIGLLPPPRRDHSNYRQYHTQHLERLRFIRNCRSLDMTHDEIRDLLAFMDAPQAACHPVTEIITEHLRHVDIRIQELQQLRQQLQQLQHACAHEGTTDDCGILEQISNMAPLPENETHLG</sequence>
<dbReference type="PANTHER" id="PTHR30204">
    <property type="entry name" value="REDOX-CYCLING DRUG-SENSING TRANSCRIPTIONAL ACTIVATOR SOXR"/>
    <property type="match status" value="1"/>
</dbReference>
<keyword evidence="1" id="KW-0238">DNA-binding</keyword>
<dbReference type="PROSITE" id="PS50937">
    <property type="entry name" value="HTH_MERR_2"/>
    <property type="match status" value="1"/>
</dbReference>
<dbReference type="EMBL" id="BAABKD010000011">
    <property type="protein sequence ID" value="GAA5091740.1"/>
    <property type="molecule type" value="Genomic_DNA"/>
</dbReference>
<reference evidence="4" key="1">
    <citation type="journal article" date="2019" name="Int. J. Syst. Evol. Microbiol.">
        <title>The Global Catalogue of Microorganisms (GCM) 10K type strain sequencing project: providing services to taxonomists for standard genome sequencing and annotation.</title>
        <authorList>
            <consortium name="The Broad Institute Genomics Platform"/>
            <consortium name="The Broad Institute Genome Sequencing Center for Infectious Disease"/>
            <person name="Wu L."/>
            <person name="Ma J."/>
        </authorList>
    </citation>
    <scope>NUCLEOTIDE SEQUENCE [LARGE SCALE GENOMIC DNA]</scope>
    <source>
        <strain evidence="4">JCM 18423</strain>
    </source>
</reference>
<dbReference type="Pfam" id="PF13411">
    <property type="entry name" value="MerR_1"/>
    <property type="match status" value="1"/>
</dbReference>
<proteinExistence type="predicted"/>
<dbReference type="InterPro" id="IPR009061">
    <property type="entry name" value="DNA-bd_dom_put_sf"/>
</dbReference>
<dbReference type="SMART" id="SM00422">
    <property type="entry name" value="HTH_MERR"/>
    <property type="match status" value="1"/>
</dbReference>
<evidence type="ECO:0000313" key="4">
    <source>
        <dbReference type="Proteomes" id="UP001500227"/>
    </source>
</evidence>
<dbReference type="SUPFAM" id="SSF46955">
    <property type="entry name" value="Putative DNA-binding domain"/>
    <property type="match status" value="1"/>
</dbReference>
<dbReference type="PRINTS" id="PR00040">
    <property type="entry name" value="HTHMERR"/>
</dbReference>
<dbReference type="NCBIfam" id="TIGR02047">
    <property type="entry name" value="CadR-PbrR"/>
    <property type="match status" value="1"/>
</dbReference>
<dbReference type="InterPro" id="IPR011791">
    <property type="entry name" value="CadR-PbrR"/>
</dbReference>
<feature type="domain" description="HTH merR-type" evidence="2">
    <location>
        <begin position="1"/>
        <end position="69"/>
    </location>
</feature>
<organism evidence="3 4">
    <name type="scientific">Paenalcaligenes hermetiae</name>
    <dbReference type="NCBI Taxonomy" id="1157987"/>
    <lineage>
        <taxon>Bacteria</taxon>
        <taxon>Pseudomonadati</taxon>
        <taxon>Pseudomonadota</taxon>
        <taxon>Betaproteobacteria</taxon>
        <taxon>Burkholderiales</taxon>
        <taxon>Alcaligenaceae</taxon>
        <taxon>Paenalcaligenes</taxon>
    </lineage>
</organism>
<name>A0ABP9MA27_9BURK</name>
<dbReference type="PANTHER" id="PTHR30204:SF92">
    <property type="entry name" value="HTH-TYPE TRANSCRIPTIONAL REGULATOR ZNTR"/>
    <property type="match status" value="1"/>
</dbReference>
<keyword evidence="4" id="KW-1185">Reference proteome</keyword>
<gene>
    <name evidence="3" type="primary">cadR_2</name>
    <name evidence="3" type="ORF">GCM10023337_17900</name>
</gene>
<evidence type="ECO:0000256" key="1">
    <source>
        <dbReference type="ARBA" id="ARBA00023125"/>
    </source>
</evidence>
<dbReference type="RefSeq" id="WP_345371229.1">
    <property type="nucleotide sequence ID" value="NZ_BAABKD010000011.1"/>
</dbReference>
<dbReference type="Gene3D" id="1.10.1660.10">
    <property type="match status" value="1"/>
</dbReference>
<protein>
    <submittedName>
        <fullName evidence="3">Cd(II)/Pb(II)-responsive transcriptional regulator</fullName>
    </submittedName>
</protein>
<accession>A0ABP9MA27</accession>
<dbReference type="Proteomes" id="UP001500227">
    <property type="component" value="Unassembled WGS sequence"/>
</dbReference>